<dbReference type="InterPro" id="IPR019896">
    <property type="entry name" value="Polysacch_pyruvyl_Trfase_CsaB"/>
</dbReference>
<dbReference type="EMBL" id="JAUSTY010000001">
    <property type="protein sequence ID" value="MDQ0164380.1"/>
    <property type="molecule type" value="Genomic_DNA"/>
</dbReference>
<accession>A0ABT9VTR5</accession>
<dbReference type="GO" id="GO:0016740">
    <property type="term" value="F:transferase activity"/>
    <property type="evidence" value="ECO:0007669"/>
    <property type="project" value="UniProtKB-KW"/>
</dbReference>
<dbReference type="Proteomes" id="UP001235840">
    <property type="component" value="Unassembled WGS sequence"/>
</dbReference>
<proteinExistence type="predicted"/>
<feature type="domain" description="Polysaccharide pyruvyl transferase" evidence="1">
    <location>
        <begin position="16"/>
        <end position="297"/>
    </location>
</feature>
<evidence type="ECO:0000313" key="3">
    <source>
        <dbReference type="Proteomes" id="UP001235840"/>
    </source>
</evidence>
<evidence type="ECO:0000313" key="2">
    <source>
        <dbReference type="EMBL" id="MDQ0164380.1"/>
    </source>
</evidence>
<gene>
    <name evidence="2" type="ORF">J2S11_000279</name>
</gene>
<dbReference type="PANTHER" id="PTHR36836">
    <property type="entry name" value="COLANIC ACID BIOSYNTHESIS PROTEIN WCAK"/>
    <property type="match status" value="1"/>
</dbReference>
<dbReference type="Gene3D" id="3.40.50.2000">
    <property type="entry name" value="Glycogen Phosphorylase B"/>
    <property type="match status" value="1"/>
</dbReference>
<reference evidence="2 3" key="1">
    <citation type="submission" date="2023-07" db="EMBL/GenBank/DDBJ databases">
        <title>Genomic Encyclopedia of Type Strains, Phase IV (KMG-IV): sequencing the most valuable type-strain genomes for metagenomic binning, comparative biology and taxonomic classification.</title>
        <authorList>
            <person name="Goeker M."/>
        </authorList>
    </citation>
    <scope>NUCLEOTIDE SEQUENCE [LARGE SCALE GENOMIC DNA]</scope>
    <source>
        <strain evidence="2 3">DSM 12751</strain>
    </source>
</reference>
<evidence type="ECO:0000259" key="1">
    <source>
        <dbReference type="Pfam" id="PF04230"/>
    </source>
</evidence>
<dbReference type="PANTHER" id="PTHR36836:SF1">
    <property type="entry name" value="COLANIC ACID BIOSYNTHESIS PROTEIN WCAK"/>
    <property type="match status" value="1"/>
</dbReference>
<dbReference type="InterPro" id="IPR007345">
    <property type="entry name" value="Polysacch_pyruvyl_Trfase"/>
</dbReference>
<sequence length="367" mass="41229">MQTKRIMLSGYYGFNNAGDEAILLSILQSIRSLDEHVEFIVLSGNPAKTAEQYGVHAISRTDVMEIWRCLKNVDLFISGGGSLLQDKTGTFTIPYYLGVVQLAQWAKVPVAIYAQGIGPVYRSLFQKWIKAVFKKAQYISVRDPSSKKLLESWKLPSEKIDQVIDPVFVLQSDESERVTELLSKESITLKQKPIIFAIRHWSEGKDDILQIAKVCDQLVQDGEEVLLLPMHYPDDAEAACDIMANMTQPVHLLQREYTPQQLIDIVSSGKLMVGMRLHALIFAAARHVPCIGISYDPKIDAFMHLLEDQSTSVSGQISADLLYAKIKDDLTHYQQRQEQTASIAKKLLEQAKKPAREALKLIQQGSV</sequence>
<keyword evidence="3" id="KW-1185">Reference proteome</keyword>
<comment type="caution">
    <text evidence="2">The sequence shown here is derived from an EMBL/GenBank/DDBJ whole genome shotgun (WGS) entry which is preliminary data.</text>
</comment>
<keyword evidence="2" id="KW-0808">Transferase</keyword>
<dbReference type="RefSeq" id="WP_307389895.1">
    <property type="nucleotide sequence ID" value="NZ_BAAADK010000009.1"/>
</dbReference>
<name>A0ABT9VTR5_9BACI</name>
<dbReference type="NCBIfam" id="TIGR03609">
    <property type="entry name" value="S_layer_CsaB"/>
    <property type="match status" value="1"/>
</dbReference>
<dbReference type="Pfam" id="PF04230">
    <property type="entry name" value="PS_pyruv_trans"/>
    <property type="match status" value="1"/>
</dbReference>
<dbReference type="SUPFAM" id="SSF53756">
    <property type="entry name" value="UDP-Glycosyltransferase/glycogen phosphorylase"/>
    <property type="match status" value="1"/>
</dbReference>
<organism evidence="2 3">
    <name type="scientific">Caldalkalibacillus horti</name>
    <dbReference type="NCBI Taxonomy" id="77523"/>
    <lineage>
        <taxon>Bacteria</taxon>
        <taxon>Bacillati</taxon>
        <taxon>Bacillota</taxon>
        <taxon>Bacilli</taxon>
        <taxon>Bacillales</taxon>
        <taxon>Bacillaceae</taxon>
        <taxon>Caldalkalibacillus</taxon>
    </lineage>
</organism>
<protein>
    <submittedName>
        <fullName evidence="2">Polysaccharide pyruvyl transferase CsaB</fullName>
    </submittedName>
</protein>